<dbReference type="GO" id="GO:0017136">
    <property type="term" value="F:histone deacetylase activity, NAD-dependent"/>
    <property type="evidence" value="ECO:0007669"/>
    <property type="project" value="TreeGrafter"/>
</dbReference>
<evidence type="ECO:0000256" key="3">
    <source>
        <dbReference type="ARBA" id="ARBA00006924"/>
    </source>
</evidence>
<dbReference type="GO" id="GO:0003714">
    <property type="term" value="F:transcription corepressor activity"/>
    <property type="evidence" value="ECO:0007669"/>
    <property type="project" value="TreeGrafter"/>
</dbReference>
<organism evidence="13">
    <name type="scientific">Culicoides sonorensis</name>
    <name type="common">Biting midge</name>
    <dbReference type="NCBI Taxonomy" id="179676"/>
    <lineage>
        <taxon>Eukaryota</taxon>
        <taxon>Metazoa</taxon>
        <taxon>Ecdysozoa</taxon>
        <taxon>Arthropoda</taxon>
        <taxon>Hexapoda</taxon>
        <taxon>Insecta</taxon>
        <taxon>Pterygota</taxon>
        <taxon>Neoptera</taxon>
        <taxon>Endopterygota</taxon>
        <taxon>Diptera</taxon>
        <taxon>Nematocera</taxon>
        <taxon>Chironomoidea</taxon>
        <taxon>Ceratopogonidae</taxon>
        <taxon>Ceratopogoninae</taxon>
        <taxon>Culicoides</taxon>
        <taxon>Monoculicoides</taxon>
    </lineage>
</organism>
<evidence type="ECO:0000256" key="11">
    <source>
        <dbReference type="SAM" id="MobiDB-lite"/>
    </source>
</evidence>
<comment type="subcellular location">
    <subcellularLocation>
        <location evidence="2">Nucleus</location>
    </subcellularLocation>
</comment>
<dbReference type="InterPro" id="IPR050134">
    <property type="entry name" value="NAD-dep_sirtuin_deacylases"/>
</dbReference>
<keyword evidence="9" id="KW-0539">Nucleus</keyword>
<dbReference type="GO" id="GO:0005654">
    <property type="term" value="C:nucleoplasm"/>
    <property type="evidence" value="ECO:0007669"/>
    <property type="project" value="TreeGrafter"/>
</dbReference>
<dbReference type="InterPro" id="IPR003000">
    <property type="entry name" value="Sirtuin"/>
</dbReference>
<dbReference type="VEuPathDB" id="VectorBase:CSON007958"/>
<feature type="compositionally biased region" description="Acidic residues" evidence="11">
    <location>
        <begin position="117"/>
        <end position="131"/>
    </location>
</feature>
<evidence type="ECO:0000256" key="1">
    <source>
        <dbReference type="ARBA" id="ARBA00001947"/>
    </source>
</evidence>
<evidence type="ECO:0000256" key="10">
    <source>
        <dbReference type="PROSITE-ProRule" id="PRU00236"/>
    </source>
</evidence>
<dbReference type="PROSITE" id="PS50305">
    <property type="entry name" value="SIRTUIN"/>
    <property type="match status" value="1"/>
</dbReference>
<dbReference type="GO" id="GO:0005637">
    <property type="term" value="C:nuclear inner membrane"/>
    <property type="evidence" value="ECO:0007669"/>
    <property type="project" value="TreeGrafter"/>
</dbReference>
<reference evidence="13" key="1">
    <citation type="submission" date="2018-07" db="EMBL/GenBank/DDBJ databases">
        <authorList>
            <person name="Quirk P.G."/>
            <person name="Krulwich T.A."/>
        </authorList>
    </citation>
    <scope>NUCLEOTIDE SEQUENCE</scope>
</reference>
<feature type="compositionally biased region" description="Acidic residues" evidence="11">
    <location>
        <begin position="623"/>
        <end position="632"/>
    </location>
</feature>
<dbReference type="SUPFAM" id="SSF52467">
    <property type="entry name" value="DHS-like NAD/FAD-binding domain"/>
    <property type="match status" value="1"/>
</dbReference>
<evidence type="ECO:0000256" key="8">
    <source>
        <dbReference type="ARBA" id="ARBA00023027"/>
    </source>
</evidence>
<comment type="similarity">
    <text evidence="3">Belongs to the sirtuin family. Class I subfamily.</text>
</comment>
<dbReference type="FunFam" id="3.30.1600.10:FF:000013">
    <property type="entry name" value="NAD-dependent protein deacetylase sirtuin-1"/>
    <property type="match status" value="1"/>
</dbReference>
<gene>
    <name evidence="13" type="primary">CSON007958</name>
</gene>
<evidence type="ECO:0000313" key="13">
    <source>
        <dbReference type="EMBL" id="SSX17091.1"/>
    </source>
</evidence>
<keyword evidence="5" id="KW-0808">Transferase</keyword>
<dbReference type="OMA" id="NMANENE"/>
<keyword evidence="8" id="KW-0520">NAD</keyword>
<feature type="active site" description="Proton acceptor" evidence="10">
    <location>
        <position position="333"/>
    </location>
</feature>
<comment type="cofactor">
    <cofactor evidence="1">
        <name>Zn(2+)</name>
        <dbReference type="ChEBI" id="CHEBI:29105"/>
    </cofactor>
</comment>
<feature type="domain" description="Deacetylase sirtuin-type" evidence="12">
    <location>
        <begin position="206"/>
        <end position="482"/>
    </location>
</feature>
<feature type="compositionally biased region" description="Polar residues" evidence="11">
    <location>
        <begin position="69"/>
        <end position="78"/>
    </location>
</feature>
<feature type="compositionally biased region" description="Acidic residues" evidence="11">
    <location>
        <begin position="568"/>
        <end position="586"/>
    </location>
</feature>
<dbReference type="Pfam" id="PF02146">
    <property type="entry name" value="SIR2"/>
    <property type="match status" value="1"/>
</dbReference>
<dbReference type="Gene3D" id="3.40.50.1220">
    <property type="entry name" value="TPP-binding domain"/>
    <property type="match status" value="1"/>
</dbReference>
<sequence length="680" mass="76567">MHHASKRLKISENCEKLENNYEFSHKSVYYAVPNKGSPDERDNSDSGFTECSRISQDDDRSSVELGLQPGTSQENVTNETRRQFYEENNIDDETIRDVHLIGPLPPVPGPQPNIMGEQDEDGEYDDDDDDSSSNVSHISGLSQLSDCDDSSYPVNPWIRKQIIQGVSPRDLLSMMIQSTDVIPQNVSDLTLWRIIASTLSEPRRQKLRDYHSLEHAMELIKNANNILVLTGAGVSVSCGIPDFRSKDGIYSRLSKEYPNLPDPQAMFDIRFFQQDPRPFFKFAKEIYPGQFRPSPCHMFIKMLEMKGKLLRNYTQNIDTLEQVAGIRNVIECHGSFATASCTKCKAKVVAETIREDVFHQRIPMCQICNPGVPSPDSTLLGENVELTKELVERGIMKPDIVFFGEGLPEVFHETIERDRDKCDLLIVIGSSLKVRPVAMIPNWLAPNVPQILINREPLYHMDTFDINLLGDSDAITKHLCSSLGDDWTLIEDLLSTPLMECSELLPDSELESSNSTSEITSDKEPTEDILKKVEIDTITQEIPIENPSTSLTVSTSVETKVFNSSTDDTCDNLPSDEEDEDDEFDEFKDKRKRQSLAERLPINSYYKLAPRVFIFPGAEVYMNDEDDDDDDSASCADENETQKEVTAFQQTSNIGPSIEMNSLAVPGTSSDQKQPSTQVE</sequence>
<protein>
    <recommendedName>
        <fullName evidence="4">protein acetyllysine N-acetyltransferase</fullName>
        <ecNumber evidence="4">2.3.1.286</ecNumber>
    </recommendedName>
</protein>
<feature type="binding site" evidence="10">
    <location>
        <position position="341"/>
    </location>
    <ligand>
        <name>Zn(2+)</name>
        <dbReference type="ChEBI" id="CHEBI:29105"/>
    </ligand>
</feature>
<dbReference type="PANTHER" id="PTHR11085:SF9">
    <property type="entry name" value="NAD-DEPENDENT PROTEIN DEACETYLASE SIRTUIN-1"/>
    <property type="match status" value="1"/>
</dbReference>
<feature type="compositionally biased region" description="Low complexity" evidence="11">
    <location>
        <begin position="505"/>
        <end position="515"/>
    </location>
</feature>
<evidence type="ECO:0000256" key="7">
    <source>
        <dbReference type="ARBA" id="ARBA00022833"/>
    </source>
</evidence>
<keyword evidence="6 10" id="KW-0479">Metal-binding</keyword>
<feature type="region of interest" description="Disordered" evidence="11">
    <location>
        <begin position="563"/>
        <end position="589"/>
    </location>
</feature>
<evidence type="ECO:0000259" key="12">
    <source>
        <dbReference type="PROSITE" id="PS50305"/>
    </source>
</evidence>
<feature type="region of interest" description="Disordered" evidence="11">
    <location>
        <begin position="505"/>
        <end position="525"/>
    </location>
</feature>
<feature type="binding site" evidence="10">
    <location>
        <position position="344"/>
    </location>
    <ligand>
        <name>Zn(2+)</name>
        <dbReference type="ChEBI" id="CHEBI:29105"/>
    </ligand>
</feature>
<evidence type="ECO:0000256" key="6">
    <source>
        <dbReference type="ARBA" id="ARBA00022723"/>
    </source>
</evidence>
<feature type="region of interest" description="Disordered" evidence="11">
    <location>
        <begin position="33"/>
        <end position="147"/>
    </location>
</feature>
<proteinExistence type="inferred from homology"/>
<dbReference type="InterPro" id="IPR029035">
    <property type="entry name" value="DHS-like_NAD/FAD-binding_dom"/>
</dbReference>
<evidence type="ECO:0000256" key="4">
    <source>
        <dbReference type="ARBA" id="ARBA00012928"/>
    </source>
</evidence>
<dbReference type="EMBL" id="UFQT01000002">
    <property type="protein sequence ID" value="SSX17091.1"/>
    <property type="molecule type" value="Genomic_DNA"/>
</dbReference>
<dbReference type="GO" id="GO:0033553">
    <property type="term" value="C:rDNA heterochromatin"/>
    <property type="evidence" value="ECO:0007669"/>
    <property type="project" value="TreeGrafter"/>
</dbReference>
<feature type="binding site" evidence="10">
    <location>
        <position position="365"/>
    </location>
    <ligand>
        <name>Zn(2+)</name>
        <dbReference type="ChEBI" id="CHEBI:29105"/>
    </ligand>
</feature>
<dbReference type="InterPro" id="IPR026591">
    <property type="entry name" value="Sirtuin_cat_small_dom_sf"/>
</dbReference>
<feature type="binding site" evidence="10">
    <location>
        <position position="368"/>
    </location>
    <ligand>
        <name>Zn(2+)</name>
        <dbReference type="ChEBI" id="CHEBI:29105"/>
    </ligand>
</feature>
<feature type="compositionally biased region" description="Polar residues" evidence="11">
    <location>
        <begin position="134"/>
        <end position="145"/>
    </location>
</feature>
<feature type="compositionally biased region" description="Polar residues" evidence="11">
    <location>
        <begin position="667"/>
        <end position="680"/>
    </location>
</feature>
<dbReference type="GO" id="GO:0070403">
    <property type="term" value="F:NAD+ binding"/>
    <property type="evidence" value="ECO:0007669"/>
    <property type="project" value="InterPro"/>
</dbReference>
<keyword evidence="7 10" id="KW-0862">Zinc</keyword>
<dbReference type="PANTHER" id="PTHR11085">
    <property type="entry name" value="NAD-DEPENDENT PROTEIN DEACYLASE SIRTUIN-5, MITOCHONDRIAL-RELATED"/>
    <property type="match status" value="1"/>
</dbReference>
<dbReference type="EC" id="2.3.1.286" evidence="4"/>
<evidence type="ECO:0000256" key="5">
    <source>
        <dbReference type="ARBA" id="ARBA00022679"/>
    </source>
</evidence>
<dbReference type="CDD" id="cd01408">
    <property type="entry name" value="SIRT1"/>
    <property type="match status" value="1"/>
</dbReference>
<evidence type="ECO:0000256" key="9">
    <source>
        <dbReference type="ARBA" id="ARBA00023242"/>
    </source>
</evidence>
<evidence type="ECO:0000256" key="2">
    <source>
        <dbReference type="ARBA" id="ARBA00004123"/>
    </source>
</evidence>
<accession>A0A336LK42</accession>
<feature type="region of interest" description="Disordered" evidence="11">
    <location>
        <begin position="623"/>
        <end position="680"/>
    </location>
</feature>
<dbReference type="AlphaFoldDB" id="A0A336LK42"/>
<feature type="compositionally biased region" description="Polar residues" evidence="11">
    <location>
        <begin position="45"/>
        <end position="54"/>
    </location>
</feature>
<name>A0A336LK42_CULSO</name>
<dbReference type="GO" id="GO:0002039">
    <property type="term" value="F:p53 binding"/>
    <property type="evidence" value="ECO:0007669"/>
    <property type="project" value="TreeGrafter"/>
</dbReference>
<dbReference type="Gene3D" id="3.30.1600.10">
    <property type="entry name" value="SIR2/SIRT2 'Small Domain"/>
    <property type="match status" value="1"/>
</dbReference>
<dbReference type="GO" id="GO:0046872">
    <property type="term" value="F:metal ion binding"/>
    <property type="evidence" value="ECO:0007669"/>
    <property type="project" value="UniProtKB-KW"/>
</dbReference>
<dbReference type="InterPro" id="IPR026590">
    <property type="entry name" value="Ssirtuin_cat_dom"/>
</dbReference>